<dbReference type="OrthoDB" id="6916300at2759"/>
<keyword evidence="3" id="KW-1185">Reference proteome</keyword>
<organism evidence="2 3">
    <name type="scientific">Eumeta variegata</name>
    <name type="common">Bagworm moth</name>
    <name type="synonym">Eumeta japonica</name>
    <dbReference type="NCBI Taxonomy" id="151549"/>
    <lineage>
        <taxon>Eukaryota</taxon>
        <taxon>Metazoa</taxon>
        <taxon>Ecdysozoa</taxon>
        <taxon>Arthropoda</taxon>
        <taxon>Hexapoda</taxon>
        <taxon>Insecta</taxon>
        <taxon>Pterygota</taxon>
        <taxon>Neoptera</taxon>
        <taxon>Endopterygota</taxon>
        <taxon>Lepidoptera</taxon>
        <taxon>Glossata</taxon>
        <taxon>Ditrysia</taxon>
        <taxon>Tineoidea</taxon>
        <taxon>Psychidae</taxon>
        <taxon>Oiketicinae</taxon>
        <taxon>Eumeta</taxon>
    </lineage>
</organism>
<dbReference type="Proteomes" id="UP000299102">
    <property type="component" value="Unassembled WGS sequence"/>
</dbReference>
<evidence type="ECO:0000256" key="1">
    <source>
        <dbReference type="SAM" id="MobiDB-lite"/>
    </source>
</evidence>
<sequence length="71" mass="7732">MCLDDITDSEFNEKDLPAKSRIRLSKNGASPAAAPAQSAPGEVSHQGVDGHRHSWTLATTEESQVRCWPLE</sequence>
<dbReference type="EMBL" id="BGZK01001425">
    <property type="protein sequence ID" value="GBP79701.1"/>
    <property type="molecule type" value="Genomic_DNA"/>
</dbReference>
<feature type="region of interest" description="Disordered" evidence="1">
    <location>
        <begin position="1"/>
        <end position="71"/>
    </location>
</feature>
<comment type="caution">
    <text evidence="2">The sequence shown here is derived from an EMBL/GenBank/DDBJ whole genome shotgun (WGS) entry which is preliminary data.</text>
</comment>
<evidence type="ECO:0000313" key="2">
    <source>
        <dbReference type="EMBL" id="GBP79701.1"/>
    </source>
</evidence>
<accession>A0A4C1YTA5</accession>
<gene>
    <name evidence="2" type="ORF">EVAR_55837_1</name>
</gene>
<protein>
    <submittedName>
        <fullName evidence="2">Uncharacterized protein</fullName>
    </submittedName>
</protein>
<name>A0A4C1YTA5_EUMVA</name>
<reference evidence="2 3" key="1">
    <citation type="journal article" date="2019" name="Commun. Biol.">
        <title>The bagworm genome reveals a unique fibroin gene that provides high tensile strength.</title>
        <authorList>
            <person name="Kono N."/>
            <person name="Nakamura H."/>
            <person name="Ohtoshi R."/>
            <person name="Tomita M."/>
            <person name="Numata K."/>
            <person name="Arakawa K."/>
        </authorList>
    </citation>
    <scope>NUCLEOTIDE SEQUENCE [LARGE SCALE GENOMIC DNA]</scope>
</reference>
<proteinExistence type="predicted"/>
<dbReference type="AlphaFoldDB" id="A0A4C1YTA5"/>
<feature type="compositionally biased region" description="Acidic residues" evidence="1">
    <location>
        <begin position="1"/>
        <end position="10"/>
    </location>
</feature>
<feature type="compositionally biased region" description="Low complexity" evidence="1">
    <location>
        <begin position="29"/>
        <end position="40"/>
    </location>
</feature>
<evidence type="ECO:0000313" key="3">
    <source>
        <dbReference type="Proteomes" id="UP000299102"/>
    </source>
</evidence>